<dbReference type="EMBL" id="UYSL01000183">
    <property type="protein sequence ID" value="VDL63067.1"/>
    <property type="molecule type" value="Genomic_DNA"/>
</dbReference>
<dbReference type="Proteomes" id="UP000271162">
    <property type="component" value="Unassembled WGS sequence"/>
</dbReference>
<dbReference type="WBParaSite" id="NBR_0000044001-mRNA-1">
    <property type="protein sequence ID" value="NBR_0000044001-mRNA-1"/>
    <property type="gene ID" value="NBR_0000044001"/>
</dbReference>
<organism evidence="4">
    <name type="scientific">Nippostrongylus brasiliensis</name>
    <name type="common">Rat hookworm</name>
    <dbReference type="NCBI Taxonomy" id="27835"/>
    <lineage>
        <taxon>Eukaryota</taxon>
        <taxon>Metazoa</taxon>
        <taxon>Ecdysozoa</taxon>
        <taxon>Nematoda</taxon>
        <taxon>Chromadorea</taxon>
        <taxon>Rhabditida</taxon>
        <taxon>Rhabditina</taxon>
        <taxon>Rhabditomorpha</taxon>
        <taxon>Strongyloidea</taxon>
        <taxon>Heligmosomidae</taxon>
        <taxon>Nippostrongylus</taxon>
    </lineage>
</organism>
<evidence type="ECO:0000256" key="1">
    <source>
        <dbReference type="SAM" id="MobiDB-lite"/>
    </source>
</evidence>
<protein>
    <submittedName>
        <fullName evidence="4">DUF736 domain-containing protein</fullName>
    </submittedName>
</protein>
<evidence type="ECO:0000313" key="3">
    <source>
        <dbReference type="Proteomes" id="UP000271162"/>
    </source>
</evidence>
<reference evidence="2 3" key="2">
    <citation type="submission" date="2018-11" db="EMBL/GenBank/DDBJ databases">
        <authorList>
            <consortium name="Pathogen Informatics"/>
        </authorList>
    </citation>
    <scope>NUCLEOTIDE SEQUENCE [LARGE SCALE GENOMIC DNA]</scope>
</reference>
<accession>A0A0N4XD66</accession>
<feature type="compositionally biased region" description="Basic and acidic residues" evidence="1">
    <location>
        <begin position="27"/>
        <end position="38"/>
    </location>
</feature>
<name>A0A0N4XD66_NIPBR</name>
<dbReference type="AlphaFoldDB" id="A0A0N4XD66"/>
<keyword evidence="3" id="KW-1185">Reference proteome</keyword>
<reference evidence="4" key="1">
    <citation type="submission" date="2017-02" db="UniProtKB">
        <authorList>
            <consortium name="WormBaseParasite"/>
        </authorList>
    </citation>
    <scope>IDENTIFICATION</scope>
</reference>
<evidence type="ECO:0000313" key="4">
    <source>
        <dbReference type="WBParaSite" id="NBR_0000044001-mRNA-1"/>
    </source>
</evidence>
<evidence type="ECO:0000313" key="2">
    <source>
        <dbReference type="EMBL" id="VDL63067.1"/>
    </source>
</evidence>
<sequence>MKNHGAAVEKSPRGNEGLVDGWPTDVFKSREGQPRRAESGCGLSALLGWPRTDGSSRLAICQSASKTIKPVSDHNGPAYGRLTLWMGSHAASNKYSTTAEEVAGQPAIVEL</sequence>
<feature type="region of interest" description="Disordered" evidence="1">
    <location>
        <begin position="1"/>
        <end position="40"/>
    </location>
</feature>
<proteinExistence type="predicted"/>
<gene>
    <name evidence="2" type="ORF">NBR_LOCUS441</name>
</gene>